<evidence type="ECO:0000256" key="1">
    <source>
        <dbReference type="SAM" id="SignalP"/>
    </source>
</evidence>
<feature type="signal peptide" evidence="1">
    <location>
        <begin position="1"/>
        <end position="20"/>
    </location>
</feature>
<reference evidence="2 3" key="1">
    <citation type="journal article" date="2014" name="Genome Announc.">
        <title>Draft genome sequences of six enterohepatic helicobacter species isolated from humans and one from rhesus macaques.</title>
        <authorList>
            <person name="Shen Z."/>
            <person name="Sheh A."/>
            <person name="Young S.K."/>
            <person name="Abouelliel A."/>
            <person name="Ward D.V."/>
            <person name="Earl A.M."/>
            <person name="Fox J.G."/>
        </authorList>
    </citation>
    <scope>NUCLEOTIDE SEQUENCE [LARGE SCALE GENOMIC DNA]</scope>
    <source>
        <strain evidence="2 3">MIT 99-5501</strain>
    </source>
</reference>
<keyword evidence="3" id="KW-1185">Reference proteome</keyword>
<evidence type="ECO:0000313" key="3">
    <source>
        <dbReference type="Proteomes" id="UP000018731"/>
    </source>
</evidence>
<dbReference type="AlphaFoldDB" id="V8CAV3"/>
<organism evidence="2 3">
    <name type="scientific">Helicobacter macacae MIT 99-5501</name>
    <dbReference type="NCBI Taxonomy" id="1357400"/>
    <lineage>
        <taxon>Bacteria</taxon>
        <taxon>Pseudomonadati</taxon>
        <taxon>Campylobacterota</taxon>
        <taxon>Epsilonproteobacteria</taxon>
        <taxon>Campylobacterales</taxon>
        <taxon>Helicobacteraceae</taxon>
        <taxon>Helicobacter</taxon>
    </lineage>
</organism>
<dbReference type="Proteomes" id="UP000018731">
    <property type="component" value="Unassembled WGS sequence"/>
</dbReference>
<comment type="caution">
    <text evidence="2">The sequence shown here is derived from an EMBL/GenBank/DDBJ whole genome shotgun (WGS) entry which is preliminary data.</text>
</comment>
<proteinExistence type="predicted"/>
<sequence>MKNLAFLIFALLPSGIFAKAADSTQIKGIPPEVFASAQLEKQINALRLNKLMKKELAAKVQQIRDFRSELEIERKILLLKLRDNEIAISASKRAEKEIIQREEATRIDRIYKELGVPNPANAEQQNQATQQ</sequence>
<dbReference type="PATRIC" id="fig|1357400.3.peg.849"/>
<evidence type="ECO:0000313" key="2">
    <source>
        <dbReference type="EMBL" id="ETD23871.1"/>
    </source>
</evidence>
<gene>
    <name evidence="2" type="ORF">HMPREF2086_00617</name>
</gene>
<keyword evidence="1" id="KW-0732">Signal</keyword>
<dbReference type="RefSeq" id="WP_023927342.1">
    <property type="nucleotide sequence ID" value="NZ_KI669454.1"/>
</dbReference>
<protein>
    <submittedName>
        <fullName evidence="2">Uncharacterized protein</fullName>
    </submittedName>
</protein>
<feature type="chain" id="PRO_5004767390" evidence="1">
    <location>
        <begin position="21"/>
        <end position="131"/>
    </location>
</feature>
<dbReference type="EMBL" id="AZJI01000004">
    <property type="protein sequence ID" value="ETD23871.1"/>
    <property type="molecule type" value="Genomic_DNA"/>
</dbReference>
<name>V8CAV3_9HELI</name>
<accession>V8CAV3</accession>
<dbReference type="HOGENOM" id="CLU_1924667_0_0_7"/>